<evidence type="ECO:0000313" key="3">
    <source>
        <dbReference type="Proteomes" id="UP000007842"/>
    </source>
</evidence>
<keyword evidence="3" id="KW-1185">Reference proteome</keyword>
<evidence type="ECO:0008006" key="4">
    <source>
        <dbReference type="Google" id="ProtNLM"/>
    </source>
</evidence>
<gene>
    <name evidence="2" type="ordered locus">SCATT_p07240</name>
</gene>
<keyword evidence="1" id="KW-0732">Signal</keyword>
<feature type="chain" id="PRO_5003378746" description="Peptidase inhibitor" evidence="1">
    <location>
        <begin position="25"/>
        <end position="123"/>
    </location>
</feature>
<evidence type="ECO:0000313" key="2">
    <source>
        <dbReference type="EMBL" id="AEW98917.1"/>
    </source>
</evidence>
<feature type="signal peptide" evidence="1">
    <location>
        <begin position="1"/>
        <end position="24"/>
    </location>
</feature>
<accession>G8XHQ2</accession>
<evidence type="ECO:0000256" key="1">
    <source>
        <dbReference type="SAM" id="SignalP"/>
    </source>
</evidence>
<dbReference type="KEGG" id="sct:SCAT_p1012"/>
<reference evidence="3" key="1">
    <citation type="submission" date="2011-12" db="EMBL/GenBank/DDBJ databases">
        <title>Complete genome sequence of Streptomyces cattleya strain DSM 46488.</title>
        <authorList>
            <person name="Ou H.-Y."/>
            <person name="Li P."/>
            <person name="Zhao C."/>
            <person name="O'Hagan D."/>
            <person name="Deng Z."/>
        </authorList>
    </citation>
    <scope>NUCLEOTIDE SEQUENCE [LARGE SCALE GENOMIC DNA]</scope>
    <source>
        <strain evidence="3">ATCC 35852 / DSM 46488 / JCM 4925 / NBRC 14057 / NRRL 8057</strain>
        <plasmid evidence="3">Plasmid pSCATT</plasmid>
    </source>
</reference>
<dbReference type="HOGENOM" id="CLU_1980277_0_0_11"/>
<dbReference type="RefSeq" id="WP_014151461.1">
    <property type="nucleotide sequence ID" value="NC_016113.1"/>
</dbReference>
<accession>F8JIZ4</accession>
<dbReference type="KEGG" id="scy:SCATT_p07240"/>
<dbReference type="Proteomes" id="UP000007842">
    <property type="component" value="Plasmid pSCATT"/>
</dbReference>
<geneLocation type="plasmid" evidence="2 3">
    <name>pSCATT</name>
</geneLocation>
<keyword evidence="2" id="KW-0614">Plasmid</keyword>
<dbReference type="OrthoDB" id="3700467at2"/>
<sequence length="123" mass="13552">MRILRAAMVAFGATALLATGVAPAASATPATSGYDRCPEGYFCEFSWVNGEGSICKWKEARTYDTYVKCPWAPSANVRSVFNNGPRKREYFLSTNFRDRVGSTGPNGRGNLTGSYKIRSHRWA</sequence>
<protein>
    <recommendedName>
        <fullName evidence="4">Peptidase inhibitor</fullName>
    </recommendedName>
</protein>
<organism evidence="2 3">
    <name type="scientific">Streptantibioticus cattleyicolor (strain ATCC 35852 / DSM 46488 / JCM 4925 / NBRC 14057 / NRRL 8057)</name>
    <name type="common">Streptomyces cattleya</name>
    <dbReference type="NCBI Taxonomy" id="1003195"/>
    <lineage>
        <taxon>Bacteria</taxon>
        <taxon>Bacillati</taxon>
        <taxon>Actinomycetota</taxon>
        <taxon>Actinomycetes</taxon>
        <taxon>Kitasatosporales</taxon>
        <taxon>Streptomycetaceae</taxon>
        <taxon>Streptantibioticus</taxon>
    </lineage>
</organism>
<proteinExistence type="predicted"/>
<dbReference type="PATRIC" id="fig|1003195.11.peg.970"/>
<dbReference type="EMBL" id="CP003229">
    <property type="protein sequence ID" value="AEW98917.1"/>
    <property type="molecule type" value="Genomic_DNA"/>
</dbReference>
<name>F8JIZ4_STREN</name>
<dbReference type="AlphaFoldDB" id="F8JIZ4"/>
<dbReference type="Pfam" id="PF03995">
    <property type="entry name" value="Inhibitor_I36"/>
    <property type="match status" value="1"/>
</dbReference>